<dbReference type="GO" id="GO:0044718">
    <property type="term" value="P:siderophore transmembrane transport"/>
    <property type="evidence" value="ECO:0007669"/>
    <property type="project" value="TreeGrafter"/>
</dbReference>
<dbReference type="InterPro" id="IPR039426">
    <property type="entry name" value="TonB-dep_rcpt-like"/>
</dbReference>
<dbReference type="PANTHER" id="PTHR30069">
    <property type="entry name" value="TONB-DEPENDENT OUTER MEMBRANE RECEPTOR"/>
    <property type="match status" value="1"/>
</dbReference>
<gene>
    <name evidence="8" type="ORF">SAMN05421819_1985</name>
</gene>
<evidence type="ECO:0000256" key="1">
    <source>
        <dbReference type="ARBA" id="ARBA00004571"/>
    </source>
</evidence>
<evidence type="ECO:0000256" key="4">
    <source>
        <dbReference type="ARBA" id="ARBA00022692"/>
    </source>
</evidence>
<dbReference type="InterPro" id="IPR036942">
    <property type="entry name" value="Beta-barrel_TonB_sf"/>
</dbReference>
<protein>
    <submittedName>
        <fullName evidence="8">TonB-dependent Receptor Plug Domain</fullName>
    </submittedName>
</protein>
<keyword evidence="4" id="KW-0812">Transmembrane</keyword>
<keyword evidence="3" id="KW-1134">Transmembrane beta strand</keyword>
<proteinExistence type="predicted"/>
<name>A0A1H5XV37_9BACT</name>
<feature type="domain" description="TonB-dependent transporter Oar-like beta-barrel" evidence="7">
    <location>
        <begin position="253"/>
        <end position="1296"/>
    </location>
</feature>
<sequence>MYFRNRTTPVPPLSRQLVAWLGVLILILLPATATFAQSGGQGAIQGTVTDSTGAVIPNARVIATNVDTGVKTERPTSSGGLYDISPLQPGNYTVEVQAQGFQTHAQQNIQVNALDVFGLNVTLKTGSQTETVTVTGAPPALDTTNATLGGTIQGSEYLELPLLVSGNQQRDITQFSNLLPGAQPGSRSSVIGGTATRLGELYVDGLPLTTISQQGDNRPVFNVIPLEAIDEIKVVTSGFSAEYQGAGLENYNLKSGTNKYHGTVADFIRNTAFDTWGFSAPWATITNASGVKGPQNSTPNSYGHISKPADHQNELSISFGGPVRIPHLFDGRDKLFFQFTLDKVHAQSAPTYGFDTLPTALMRQGNFCELLDPAHGGCGVTGTAPNYVIYDPSTQSCNGTTCTRTAFPGNVIPAAQISPLAKAMQQFLPAPINTNLTNNYVGGIPTGYKNYIVSDKMDWDISPRQRLSAAYTSGRRHAVPYTSGSANLPVPYLAATLSTVVGDYLELEHTFTIRPNLVNQFKIGYQYFGGPPTQNSTEGISKYEATTLGITGLPPGQASDEFPGSSFAGTNAPTAWSQPDITNKTVTHTYDLLDNVEWVIGRHALNIGFQFQDLMENFSSFNSPSSPTTYAWSNNETAQVTGTSYATATTGFSYASYMLGAVGSTSTTLQPFSDIGDRYHPMSPYFQDDFKVTPKLTVNVGLRWDYMPGFREALDRWSFLNPNITNPYTGNMGSFQFAGNYGGSSASCGCDTPVHTYWKNFGPRLGFAYSMDSKTVLRAGGAILYSHGGGTGGAAANATGQTGFSQPVSFTANAAGPTAGPVFYLNNSGYNANLNNTNFGGPGYSLPAITPPSATSQLSTGLVGNFVNSSGAFVKSTAGINYGDPYYGDRTPTFYFYNAGLQRSITDSITVTVNYAGTISHFIAGASGLRGLQSGEINPIYLPLGALLTKAATPTNIAAAQAIVAGCCATPYPGFAAAAATTAGSSIATIGQGLKWMPQYSSTGDTWGLYSANAAYNAFEFSLAIRPTHGLTLNVNYTYNKEIDDAGTIRTGYDIPGSAILSGKSWKADRIDRSISVLDQPQNLAVFGVYKLPFGKGHLGGNNFLVRALAGGWVFSGTATYLSGVPLFITSSACTSTTLPGQGTCMPDVNPNFTGKSIRQNGKWGNGVTALTLGTVSYLSGAVTNTVPGEGAGGAACTASTGPFCNSGNYMIGDAPRGGAFNLRAPSNGRINGGLRRNFNITELVKFEFGVDCQNILNSVTFGGGGGGSASGIGQNINASTFGTLTSASSDSRDFQFSGRISF</sequence>
<dbReference type="InterPro" id="IPR057601">
    <property type="entry name" value="Oar-like_b-barrel"/>
</dbReference>
<dbReference type="InterPro" id="IPR008969">
    <property type="entry name" value="CarboxyPept-like_regulatory"/>
</dbReference>
<organism evidence="8 9">
    <name type="scientific">Bryocella elongata</name>
    <dbReference type="NCBI Taxonomy" id="863522"/>
    <lineage>
        <taxon>Bacteria</taxon>
        <taxon>Pseudomonadati</taxon>
        <taxon>Acidobacteriota</taxon>
        <taxon>Terriglobia</taxon>
        <taxon>Terriglobales</taxon>
        <taxon>Acidobacteriaceae</taxon>
        <taxon>Bryocella</taxon>
    </lineage>
</organism>
<dbReference type="EMBL" id="FNVA01000003">
    <property type="protein sequence ID" value="SEG15523.1"/>
    <property type="molecule type" value="Genomic_DNA"/>
</dbReference>
<keyword evidence="2" id="KW-0813">Transport</keyword>
<dbReference type="OrthoDB" id="97893at2"/>
<evidence type="ECO:0000259" key="7">
    <source>
        <dbReference type="Pfam" id="PF25183"/>
    </source>
</evidence>
<keyword evidence="5" id="KW-0472">Membrane</keyword>
<dbReference type="Gene3D" id="2.40.170.20">
    <property type="entry name" value="TonB-dependent receptor, beta-barrel domain"/>
    <property type="match status" value="1"/>
</dbReference>
<keyword evidence="8" id="KW-0675">Receptor</keyword>
<dbReference type="Gene3D" id="2.60.40.1120">
    <property type="entry name" value="Carboxypeptidase-like, regulatory domain"/>
    <property type="match status" value="1"/>
</dbReference>
<evidence type="ECO:0000313" key="9">
    <source>
        <dbReference type="Proteomes" id="UP000236728"/>
    </source>
</evidence>
<keyword evidence="6" id="KW-0998">Cell outer membrane</keyword>
<evidence type="ECO:0000313" key="8">
    <source>
        <dbReference type="EMBL" id="SEG15523.1"/>
    </source>
</evidence>
<keyword evidence="9" id="KW-1185">Reference proteome</keyword>
<evidence type="ECO:0000256" key="3">
    <source>
        <dbReference type="ARBA" id="ARBA00022452"/>
    </source>
</evidence>
<dbReference type="RefSeq" id="WP_103932900.1">
    <property type="nucleotide sequence ID" value="NZ_FNVA01000003.1"/>
</dbReference>
<evidence type="ECO:0000256" key="5">
    <source>
        <dbReference type="ARBA" id="ARBA00023136"/>
    </source>
</evidence>
<dbReference type="PANTHER" id="PTHR30069:SF46">
    <property type="entry name" value="OAR PROTEIN"/>
    <property type="match status" value="1"/>
</dbReference>
<dbReference type="GO" id="GO:0015344">
    <property type="term" value="F:siderophore uptake transmembrane transporter activity"/>
    <property type="evidence" value="ECO:0007669"/>
    <property type="project" value="TreeGrafter"/>
</dbReference>
<accession>A0A1H5XV37</accession>
<dbReference type="SUPFAM" id="SSF56935">
    <property type="entry name" value="Porins"/>
    <property type="match status" value="2"/>
</dbReference>
<dbReference type="Proteomes" id="UP000236728">
    <property type="component" value="Unassembled WGS sequence"/>
</dbReference>
<dbReference type="Pfam" id="PF13620">
    <property type="entry name" value="CarboxypepD_reg"/>
    <property type="match status" value="1"/>
</dbReference>
<dbReference type="SUPFAM" id="SSF49464">
    <property type="entry name" value="Carboxypeptidase regulatory domain-like"/>
    <property type="match status" value="1"/>
</dbReference>
<evidence type="ECO:0000256" key="2">
    <source>
        <dbReference type="ARBA" id="ARBA00022448"/>
    </source>
</evidence>
<reference evidence="8 9" key="1">
    <citation type="submission" date="2016-10" db="EMBL/GenBank/DDBJ databases">
        <authorList>
            <person name="de Groot N.N."/>
        </authorList>
    </citation>
    <scope>NUCLEOTIDE SEQUENCE [LARGE SCALE GENOMIC DNA]</scope>
    <source>
        <strain evidence="8 9">DSM 22489</strain>
    </source>
</reference>
<comment type="subcellular location">
    <subcellularLocation>
        <location evidence="1">Cell outer membrane</location>
        <topology evidence="1">Multi-pass membrane protein</topology>
    </subcellularLocation>
</comment>
<evidence type="ECO:0000256" key="6">
    <source>
        <dbReference type="ARBA" id="ARBA00023237"/>
    </source>
</evidence>
<dbReference type="GO" id="GO:0009279">
    <property type="term" value="C:cell outer membrane"/>
    <property type="evidence" value="ECO:0007669"/>
    <property type="project" value="UniProtKB-SubCell"/>
</dbReference>
<dbReference type="Pfam" id="PF25183">
    <property type="entry name" value="OMP_b-brl_4"/>
    <property type="match status" value="1"/>
</dbReference>